<feature type="domain" description="Fe/B12 periplasmic-binding" evidence="6">
    <location>
        <begin position="66"/>
        <end position="337"/>
    </location>
</feature>
<dbReference type="PROSITE" id="PS51257">
    <property type="entry name" value="PROKAR_LIPOPROTEIN"/>
    <property type="match status" value="1"/>
</dbReference>
<dbReference type="Pfam" id="PF01497">
    <property type="entry name" value="Peripla_BP_2"/>
    <property type="match status" value="1"/>
</dbReference>
<dbReference type="GO" id="GO:1901678">
    <property type="term" value="P:iron coordination entity transport"/>
    <property type="evidence" value="ECO:0007669"/>
    <property type="project" value="UniProtKB-ARBA"/>
</dbReference>
<comment type="subcellular location">
    <subcellularLocation>
        <location evidence="1">Cell envelope</location>
    </subcellularLocation>
</comment>
<keyword evidence="4 5" id="KW-0732">Signal</keyword>
<protein>
    <submittedName>
        <fullName evidence="7">Iron-siderophore ABC transporter substrate-binding protein</fullName>
    </submittedName>
</protein>
<accession>A0A3M9M407</accession>
<comment type="caution">
    <text evidence="7">The sequence shown here is derived from an EMBL/GenBank/DDBJ whole genome shotgun (WGS) entry which is preliminary data.</text>
</comment>
<organism evidence="7 8">
    <name type="scientific">Flexivirga caeni</name>
    <dbReference type="NCBI Taxonomy" id="2294115"/>
    <lineage>
        <taxon>Bacteria</taxon>
        <taxon>Bacillati</taxon>
        <taxon>Actinomycetota</taxon>
        <taxon>Actinomycetes</taxon>
        <taxon>Micrococcales</taxon>
        <taxon>Dermacoccaceae</taxon>
        <taxon>Flexivirga</taxon>
    </lineage>
</organism>
<evidence type="ECO:0000256" key="4">
    <source>
        <dbReference type="ARBA" id="ARBA00022729"/>
    </source>
</evidence>
<feature type="signal peptide" evidence="5">
    <location>
        <begin position="1"/>
        <end position="20"/>
    </location>
</feature>
<evidence type="ECO:0000256" key="3">
    <source>
        <dbReference type="ARBA" id="ARBA00022448"/>
    </source>
</evidence>
<dbReference type="SUPFAM" id="SSF53807">
    <property type="entry name" value="Helical backbone' metal receptor"/>
    <property type="match status" value="1"/>
</dbReference>
<keyword evidence="3" id="KW-0813">Transport</keyword>
<dbReference type="OrthoDB" id="1846031at2"/>
<comment type="similarity">
    <text evidence="2">Belongs to the bacterial solute-binding protein 8 family.</text>
</comment>
<dbReference type="Proteomes" id="UP000271678">
    <property type="component" value="Unassembled WGS sequence"/>
</dbReference>
<feature type="chain" id="PRO_5039169245" evidence="5">
    <location>
        <begin position="21"/>
        <end position="343"/>
    </location>
</feature>
<reference evidence="7 8" key="1">
    <citation type="submission" date="2018-11" db="EMBL/GenBank/DDBJ databases">
        <title>Draft genome of Simplicispira Flexivirga sp. BO-16.</title>
        <authorList>
            <person name="Im W.T."/>
        </authorList>
    </citation>
    <scope>NUCLEOTIDE SEQUENCE [LARGE SCALE GENOMIC DNA]</scope>
    <source>
        <strain evidence="7 8">BO-16</strain>
    </source>
</reference>
<dbReference type="PROSITE" id="PS50983">
    <property type="entry name" value="FE_B12_PBP"/>
    <property type="match status" value="1"/>
</dbReference>
<evidence type="ECO:0000256" key="2">
    <source>
        <dbReference type="ARBA" id="ARBA00008814"/>
    </source>
</evidence>
<evidence type="ECO:0000256" key="5">
    <source>
        <dbReference type="SAM" id="SignalP"/>
    </source>
</evidence>
<evidence type="ECO:0000256" key="1">
    <source>
        <dbReference type="ARBA" id="ARBA00004196"/>
    </source>
</evidence>
<evidence type="ECO:0000313" key="7">
    <source>
        <dbReference type="EMBL" id="RNI19895.1"/>
    </source>
</evidence>
<dbReference type="CDD" id="cd01146">
    <property type="entry name" value="FhuD"/>
    <property type="match status" value="1"/>
</dbReference>
<evidence type="ECO:0000259" key="6">
    <source>
        <dbReference type="PROSITE" id="PS50983"/>
    </source>
</evidence>
<dbReference type="PANTHER" id="PTHR30532:SF24">
    <property type="entry name" value="FERRIC ENTEROBACTIN-BINDING PERIPLASMIC PROTEIN FEPB"/>
    <property type="match status" value="1"/>
</dbReference>
<dbReference type="InterPro" id="IPR051313">
    <property type="entry name" value="Bact_iron-sidero_bind"/>
</dbReference>
<keyword evidence="8" id="KW-1185">Reference proteome</keyword>
<dbReference type="AlphaFoldDB" id="A0A3M9M407"/>
<dbReference type="EMBL" id="RJJQ01000018">
    <property type="protein sequence ID" value="RNI19895.1"/>
    <property type="molecule type" value="Genomic_DNA"/>
</dbReference>
<evidence type="ECO:0000313" key="8">
    <source>
        <dbReference type="Proteomes" id="UP000271678"/>
    </source>
</evidence>
<dbReference type="Gene3D" id="3.40.50.1980">
    <property type="entry name" value="Nitrogenase molybdenum iron protein domain"/>
    <property type="match status" value="2"/>
</dbReference>
<dbReference type="GO" id="GO:0030288">
    <property type="term" value="C:outer membrane-bounded periplasmic space"/>
    <property type="evidence" value="ECO:0007669"/>
    <property type="project" value="TreeGrafter"/>
</dbReference>
<gene>
    <name evidence="7" type="ORF">EFY87_15860</name>
</gene>
<dbReference type="InterPro" id="IPR002491">
    <property type="entry name" value="ABC_transptr_periplasmic_BD"/>
</dbReference>
<dbReference type="PANTHER" id="PTHR30532">
    <property type="entry name" value="IRON III DICITRATE-BINDING PERIPLASMIC PROTEIN"/>
    <property type="match status" value="1"/>
</dbReference>
<sequence>MRMIRTLSVPTACIAALALAGCGSSSSSGSSSPRTSSIGTTSPSAAFPVTIDSSVGTATITKQPQRVVAIGWGSQDAALALGVKPVGMQDMTGNTGNNTGILPWDKAKLGTSKPELINYVSDKVPYEQIAALHPDVILAVDSGLTKTEWSQLNHIAPTVGYPGVAWQTSWQDQIGIVGKALGRTSEAAALEKSTNALISKARADHPEFRGKTVAFGSGTATDSFNLYLASDSRVQLLKELGFTISSSMPKSGTSFAVPLSLERLDTIDSDVLVSWYLSSGVQKSLEGSPLFKRMPAVRRHGYVPITDPAMVFATSSVTVLSLPWMLDRYLPLLSKAADGKASS</sequence>
<proteinExistence type="inferred from homology"/>
<name>A0A3M9M407_9MICO</name>